<dbReference type="SMART" id="SM00349">
    <property type="entry name" value="KRAB"/>
    <property type="match status" value="1"/>
</dbReference>
<evidence type="ECO:0000313" key="4">
    <source>
        <dbReference type="Proteomes" id="UP000700334"/>
    </source>
</evidence>
<accession>A0A8J6ANP3</accession>
<proteinExistence type="predicted"/>
<feature type="region of interest" description="Disordered" evidence="1">
    <location>
        <begin position="271"/>
        <end position="297"/>
    </location>
</feature>
<evidence type="ECO:0000259" key="2">
    <source>
        <dbReference type="PROSITE" id="PS50805"/>
    </source>
</evidence>
<dbReference type="InterPro" id="IPR001909">
    <property type="entry name" value="KRAB"/>
</dbReference>
<dbReference type="InterPro" id="IPR050169">
    <property type="entry name" value="Krueppel_C2H2_ZnF"/>
</dbReference>
<dbReference type="EMBL" id="JAGFMF010011389">
    <property type="protein sequence ID" value="KAG8524353.1"/>
    <property type="molecule type" value="Genomic_DNA"/>
</dbReference>
<dbReference type="OrthoDB" id="8922241at2759"/>
<evidence type="ECO:0000313" key="3">
    <source>
        <dbReference type="EMBL" id="KAG8524353.1"/>
    </source>
</evidence>
<organism evidence="3 4">
    <name type="scientific">Galemys pyrenaicus</name>
    <name type="common">Iberian desman</name>
    <name type="synonym">Pyrenean desman</name>
    <dbReference type="NCBI Taxonomy" id="202257"/>
    <lineage>
        <taxon>Eukaryota</taxon>
        <taxon>Metazoa</taxon>
        <taxon>Chordata</taxon>
        <taxon>Craniata</taxon>
        <taxon>Vertebrata</taxon>
        <taxon>Euteleostomi</taxon>
        <taxon>Mammalia</taxon>
        <taxon>Eutheria</taxon>
        <taxon>Laurasiatheria</taxon>
        <taxon>Eulipotyphla</taxon>
        <taxon>Talpidae</taxon>
        <taxon>Galemys</taxon>
    </lineage>
</organism>
<sequence length="297" mass="33258">GCVTFEDMTIYLSQEEWGLLGEAQRLLYSNVMLENFALPDPLTCRGWGREGRAAGRAPSVLEQACRLSHARRVQQCGVCSRPWILPDLVTPSPWAHRPVTSTPHLLSRVCCGVALRAECSPSAALSFLRTYIFQAPHSRTARDGGRTLGASEWTCLQPRQEGPTVDLALIFERLAQNRNPKTTLSTQKDMCGLHLKDILHLGEHQETHSMQKPHVCETYGRELELSANFHLPQTQQSVDEPIRRDASRTSFVKICRDNTPAKRFTFKEAGRNLVARSSFPQPQSSSSTEEPRPVLKA</sequence>
<dbReference type="CDD" id="cd07765">
    <property type="entry name" value="KRAB_A-box"/>
    <property type="match status" value="1"/>
</dbReference>
<dbReference type="PANTHER" id="PTHR23232">
    <property type="entry name" value="KRAB DOMAIN C2H2 ZINC FINGER"/>
    <property type="match status" value="1"/>
</dbReference>
<comment type="caution">
    <text evidence="3">The sequence shown here is derived from an EMBL/GenBank/DDBJ whole genome shotgun (WGS) entry which is preliminary data.</text>
</comment>
<dbReference type="AlphaFoldDB" id="A0A8J6ANP3"/>
<dbReference type="Pfam" id="PF01352">
    <property type="entry name" value="KRAB"/>
    <property type="match status" value="1"/>
</dbReference>
<feature type="compositionally biased region" description="Low complexity" evidence="1">
    <location>
        <begin position="277"/>
        <end position="287"/>
    </location>
</feature>
<name>A0A8J6ANP3_GALPY</name>
<dbReference type="InterPro" id="IPR036051">
    <property type="entry name" value="KRAB_dom_sf"/>
</dbReference>
<feature type="non-terminal residue" evidence="3">
    <location>
        <position position="297"/>
    </location>
</feature>
<dbReference type="Proteomes" id="UP000700334">
    <property type="component" value="Unassembled WGS sequence"/>
</dbReference>
<feature type="non-terminal residue" evidence="3">
    <location>
        <position position="1"/>
    </location>
</feature>
<dbReference type="SUPFAM" id="SSF109640">
    <property type="entry name" value="KRAB domain (Kruppel-associated box)"/>
    <property type="match status" value="1"/>
</dbReference>
<feature type="domain" description="KRAB" evidence="2">
    <location>
        <begin position="3"/>
        <end position="95"/>
    </location>
</feature>
<reference evidence="3" key="1">
    <citation type="journal article" date="2021" name="Evol. Appl.">
        <title>The genome of the Pyrenean desman and the effects of bottlenecks and inbreeding on the genomic landscape of an endangered species.</title>
        <authorList>
            <person name="Escoda L."/>
            <person name="Castresana J."/>
        </authorList>
    </citation>
    <scope>NUCLEOTIDE SEQUENCE</scope>
    <source>
        <strain evidence="3">IBE-C5619</strain>
    </source>
</reference>
<dbReference type="Gene3D" id="6.10.140.140">
    <property type="match status" value="1"/>
</dbReference>
<dbReference type="PROSITE" id="PS50805">
    <property type="entry name" value="KRAB"/>
    <property type="match status" value="1"/>
</dbReference>
<keyword evidence="4" id="KW-1185">Reference proteome</keyword>
<dbReference type="GO" id="GO:0006355">
    <property type="term" value="P:regulation of DNA-templated transcription"/>
    <property type="evidence" value="ECO:0007669"/>
    <property type="project" value="InterPro"/>
</dbReference>
<protein>
    <submittedName>
        <fullName evidence="3">Zinc finger protein 792</fullName>
    </submittedName>
</protein>
<gene>
    <name evidence="3" type="ORF">J0S82_006764</name>
</gene>
<evidence type="ECO:0000256" key="1">
    <source>
        <dbReference type="SAM" id="MobiDB-lite"/>
    </source>
</evidence>
<dbReference type="PANTHER" id="PTHR23232:SF133">
    <property type="entry name" value="RIKEN CDNA 1700020N01 GENE"/>
    <property type="match status" value="1"/>
</dbReference>